<dbReference type="CDD" id="cd01298">
    <property type="entry name" value="ATZ_TRZ_like"/>
    <property type="match status" value="1"/>
</dbReference>
<dbReference type="GO" id="GO:0016810">
    <property type="term" value="F:hydrolase activity, acting on carbon-nitrogen (but not peptide) bonds"/>
    <property type="evidence" value="ECO:0007669"/>
    <property type="project" value="InterPro"/>
</dbReference>
<reference evidence="4" key="1">
    <citation type="submission" date="2016-10" db="EMBL/GenBank/DDBJ databases">
        <authorList>
            <person name="Varghese N."/>
            <person name="Submissions S."/>
        </authorList>
    </citation>
    <scope>NUCLEOTIDE SEQUENCE [LARGE SCALE GENOMIC DNA]</scope>
    <source>
        <strain evidence="4">DSM 45413</strain>
    </source>
</reference>
<dbReference type="Gene3D" id="3.20.20.140">
    <property type="entry name" value="Metal-dependent hydrolases"/>
    <property type="match status" value="1"/>
</dbReference>
<organism evidence="3 4">
    <name type="scientific">Trujillonella endophytica</name>
    <dbReference type="NCBI Taxonomy" id="673521"/>
    <lineage>
        <taxon>Bacteria</taxon>
        <taxon>Bacillati</taxon>
        <taxon>Actinomycetota</taxon>
        <taxon>Actinomycetes</taxon>
        <taxon>Geodermatophilales</taxon>
        <taxon>Geodermatophilaceae</taxon>
        <taxon>Trujillonella</taxon>
    </lineage>
</organism>
<dbReference type="Pfam" id="PF01979">
    <property type="entry name" value="Amidohydro_1"/>
    <property type="match status" value="1"/>
</dbReference>
<evidence type="ECO:0000313" key="4">
    <source>
        <dbReference type="Proteomes" id="UP000198960"/>
    </source>
</evidence>
<protein>
    <submittedName>
        <fullName evidence="3">Cytosine/adenosine deaminase</fullName>
    </submittedName>
</protein>
<evidence type="ECO:0000259" key="2">
    <source>
        <dbReference type="Pfam" id="PF01979"/>
    </source>
</evidence>
<dbReference type="EMBL" id="FOEE01000026">
    <property type="protein sequence ID" value="SEP29925.1"/>
    <property type="molecule type" value="Genomic_DNA"/>
</dbReference>
<dbReference type="NCBIfam" id="NF006055">
    <property type="entry name" value="PRK08203.1"/>
    <property type="match status" value="1"/>
</dbReference>
<keyword evidence="1" id="KW-0378">Hydrolase</keyword>
<feature type="domain" description="Amidohydrolase-related" evidence="2">
    <location>
        <begin position="60"/>
        <end position="394"/>
    </location>
</feature>
<dbReference type="InterPro" id="IPR032466">
    <property type="entry name" value="Metal_Hydrolase"/>
</dbReference>
<evidence type="ECO:0000256" key="1">
    <source>
        <dbReference type="ARBA" id="ARBA00022801"/>
    </source>
</evidence>
<evidence type="ECO:0000313" key="3">
    <source>
        <dbReference type="EMBL" id="SEP29925.1"/>
    </source>
</evidence>
<gene>
    <name evidence="3" type="ORF">SAMN05660991_04638</name>
</gene>
<accession>A0A1H8WQK9</accession>
<dbReference type="Gene3D" id="2.30.40.10">
    <property type="entry name" value="Urease, subunit C, domain 1"/>
    <property type="match status" value="1"/>
</dbReference>
<proteinExistence type="predicted"/>
<dbReference type="SUPFAM" id="SSF51556">
    <property type="entry name" value="Metallo-dependent hydrolases"/>
    <property type="match status" value="1"/>
</dbReference>
<dbReference type="RefSeq" id="WP_211435795.1">
    <property type="nucleotide sequence ID" value="NZ_FOEE01000026.1"/>
</dbReference>
<name>A0A1H8WQK9_9ACTN</name>
<dbReference type="InterPro" id="IPR050287">
    <property type="entry name" value="MTA/SAH_deaminase"/>
</dbReference>
<keyword evidence="4" id="KW-1185">Reference proteome</keyword>
<dbReference type="InterPro" id="IPR011059">
    <property type="entry name" value="Metal-dep_hydrolase_composite"/>
</dbReference>
<dbReference type="STRING" id="673521.SAMN05660991_04638"/>
<dbReference type="PANTHER" id="PTHR43794:SF11">
    <property type="entry name" value="AMIDOHYDROLASE-RELATED DOMAIN-CONTAINING PROTEIN"/>
    <property type="match status" value="1"/>
</dbReference>
<dbReference type="InterPro" id="IPR006680">
    <property type="entry name" value="Amidohydro-rel"/>
</dbReference>
<dbReference type="PANTHER" id="PTHR43794">
    <property type="entry name" value="AMINOHYDROLASE SSNA-RELATED"/>
    <property type="match status" value="1"/>
</dbReference>
<dbReference type="SUPFAM" id="SSF51338">
    <property type="entry name" value="Composite domain of metallo-dependent hydrolases"/>
    <property type="match status" value="1"/>
</dbReference>
<dbReference type="Proteomes" id="UP000198960">
    <property type="component" value="Unassembled WGS sequence"/>
</dbReference>
<dbReference type="AlphaFoldDB" id="A0A1H8WQK9"/>
<sequence length="460" mass="48378">MDNPADLLIRDAELLATVDDARREIAGGWVAVAGGVVSAIGGPADPPPPALRTVDARGCLVTPGLVNTHHHLYQNLTRAYAPALTGGLFDWLVTLYPLWARLDEEAAYVSAYVGLTELALGGCTTSTDHLYVHPRGGGDLISAEVAAARDLGMRSHFTRGSMSLSVKDGGLPPDSVVQDDDEILAESERLVAAHHDRSPTALTRIALAPCSPFSVSTALMTRTAELAERLDVRLHTHLCETEDEDAFCLETFGRRPVDYLTDVGWLGDRTWLAHAVWPSPEEVGRLGAARVGAAHCPSSNMILGSGLAPVAELRAAGAPVGLGVDGSASADSASLWLEARTAMLQGKLRHGAGSFSARDALEVATRGGAACLGRTGEIGELTVGACGDLVVWPLDGVRFAGALSDPVEAWLRCGPVAARHTVVGGRFVVEDGVPVHPGLDEQLAVHRRVSARIQMTDPGH</sequence>